<keyword evidence="3" id="KW-1185">Reference proteome</keyword>
<gene>
    <name evidence="2" type="ORF">J2X21_003667</name>
</gene>
<sequence length="229" mass="25238">MRRLILAALLSVCACPALADTRPLRVVLFDIAPYASQIDGKPQGLYVDWLRGFLGPLGLQAEFQLRPFARIAPTLEQREADLTISFATDTLWQAALPLGPVPRVDSVVVTRTGWPSGKLESLQGASLGRARGGCLDLAERPELHLRWTEINGFDKALRMLELGRLDGVCQTRDVLRHQLPLLGMNRAQLGPEIVVGHRVAQLFARKTLEPALLAQLQAALAQRSPMQRD</sequence>
<feature type="signal peptide" evidence="1">
    <location>
        <begin position="1"/>
        <end position="19"/>
    </location>
</feature>
<comment type="caution">
    <text evidence="2">The sequence shown here is derived from an EMBL/GenBank/DDBJ whole genome shotgun (WGS) entry which is preliminary data.</text>
</comment>
<name>A0ABU2ABE0_9BURK</name>
<organism evidence="2 3">
    <name type="scientific">Roseateles asaccharophilus</name>
    <dbReference type="NCBI Taxonomy" id="582607"/>
    <lineage>
        <taxon>Bacteria</taxon>
        <taxon>Pseudomonadati</taxon>
        <taxon>Pseudomonadota</taxon>
        <taxon>Betaproteobacteria</taxon>
        <taxon>Burkholderiales</taxon>
        <taxon>Sphaerotilaceae</taxon>
        <taxon>Roseateles</taxon>
    </lineage>
</organism>
<accession>A0ABU2ABE0</accession>
<dbReference type="Gene3D" id="3.40.190.10">
    <property type="entry name" value="Periplasmic binding protein-like II"/>
    <property type="match status" value="2"/>
</dbReference>
<evidence type="ECO:0000313" key="2">
    <source>
        <dbReference type="EMBL" id="MDR7334511.1"/>
    </source>
</evidence>
<keyword evidence="1" id="KW-0732">Signal</keyword>
<dbReference type="RefSeq" id="WP_310330992.1">
    <property type="nucleotide sequence ID" value="NZ_JAVDXV010000007.1"/>
</dbReference>
<dbReference type="PROSITE" id="PS51257">
    <property type="entry name" value="PROKAR_LIPOPROTEIN"/>
    <property type="match status" value="1"/>
</dbReference>
<protein>
    <submittedName>
        <fullName evidence="2">ABC-type amino acid transport substrate-binding protein</fullName>
    </submittedName>
</protein>
<dbReference type="SUPFAM" id="SSF53850">
    <property type="entry name" value="Periplasmic binding protein-like II"/>
    <property type="match status" value="1"/>
</dbReference>
<dbReference type="Proteomes" id="UP001180825">
    <property type="component" value="Unassembled WGS sequence"/>
</dbReference>
<reference evidence="2 3" key="1">
    <citation type="submission" date="2023-07" db="EMBL/GenBank/DDBJ databases">
        <title>Sorghum-associated microbial communities from plants grown in Nebraska, USA.</title>
        <authorList>
            <person name="Schachtman D."/>
        </authorList>
    </citation>
    <scope>NUCLEOTIDE SEQUENCE [LARGE SCALE GENOMIC DNA]</scope>
    <source>
        <strain evidence="2 3">BE316</strain>
    </source>
</reference>
<feature type="chain" id="PRO_5046039376" evidence="1">
    <location>
        <begin position="20"/>
        <end position="229"/>
    </location>
</feature>
<evidence type="ECO:0000256" key="1">
    <source>
        <dbReference type="SAM" id="SignalP"/>
    </source>
</evidence>
<evidence type="ECO:0000313" key="3">
    <source>
        <dbReference type="Proteomes" id="UP001180825"/>
    </source>
</evidence>
<dbReference type="EMBL" id="JAVDXV010000007">
    <property type="protein sequence ID" value="MDR7334511.1"/>
    <property type="molecule type" value="Genomic_DNA"/>
</dbReference>
<proteinExistence type="predicted"/>